<accession>A0A7R9PLH0</accession>
<feature type="transmembrane region" description="Helical" evidence="7">
    <location>
        <begin position="292"/>
        <end position="312"/>
    </location>
</feature>
<dbReference type="Pfam" id="PF00375">
    <property type="entry name" value="SDF"/>
    <property type="match status" value="1"/>
</dbReference>
<proteinExistence type="inferred from homology"/>
<reference evidence="9" key="1">
    <citation type="submission" date="2020-11" db="EMBL/GenBank/DDBJ databases">
        <authorList>
            <person name="Tran Van P."/>
        </authorList>
    </citation>
    <scope>NUCLEOTIDE SEQUENCE</scope>
</reference>
<dbReference type="GO" id="GO:0005313">
    <property type="term" value="F:L-glutamate transmembrane transporter activity"/>
    <property type="evidence" value="ECO:0007669"/>
    <property type="project" value="TreeGrafter"/>
</dbReference>
<name>A0A7R9PLH0_TIMGE</name>
<evidence type="ECO:0000256" key="6">
    <source>
        <dbReference type="ARBA" id="ARBA00023136"/>
    </source>
</evidence>
<keyword evidence="4 7" id="KW-0812">Transmembrane</keyword>
<feature type="transmembrane region" description="Helical" evidence="7">
    <location>
        <begin position="250"/>
        <end position="271"/>
    </location>
</feature>
<dbReference type="Gene3D" id="1.10.3860.10">
    <property type="entry name" value="Sodium:dicarboxylate symporter"/>
    <property type="match status" value="1"/>
</dbReference>
<dbReference type="InterPro" id="IPR050746">
    <property type="entry name" value="DAACS"/>
</dbReference>
<evidence type="ECO:0000256" key="8">
    <source>
        <dbReference type="SAM" id="MobiDB-lite"/>
    </source>
</evidence>
<organism evidence="9">
    <name type="scientific">Timema genevievae</name>
    <name type="common">Walking stick</name>
    <dbReference type="NCBI Taxonomy" id="629358"/>
    <lineage>
        <taxon>Eukaryota</taxon>
        <taxon>Metazoa</taxon>
        <taxon>Ecdysozoa</taxon>
        <taxon>Arthropoda</taxon>
        <taxon>Hexapoda</taxon>
        <taxon>Insecta</taxon>
        <taxon>Pterygota</taxon>
        <taxon>Neoptera</taxon>
        <taxon>Polyneoptera</taxon>
        <taxon>Phasmatodea</taxon>
        <taxon>Timematodea</taxon>
        <taxon>Timematoidea</taxon>
        <taxon>Timematidae</taxon>
        <taxon>Timema</taxon>
    </lineage>
</organism>
<gene>
    <name evidence="9" type="ORF">TGEB3V08_LOCUS4945</name>
</gene>
<keyword evidence="5 7" id="KW-1133">Transmembrane helix</keyword>
<comment type="caution">
    <text evidence="7">Lacks conserved residue(s) required for the propagation of feature annotation.</text>
</comment>
<dbReference type="GO" id="GO:0015175">
    <property type="term" value="F:neutral L-amino acid transmembrane transporter activity"/>
    <property type="evidence" value="ECO:0007669"/>
    <property type="project" value="TreeGrafter"/>
</dbReference>
<evidence type="ECO:0000313" key="9">
    <source>
        <dbReference type="EMBL" id="CAD7592473.1"/>
    </source>
</evidence>
<dbReference type="PANTHER" id="PTHR11958:SF99">
    <property type="entry name" value="SODIUM-DEPENDENT EXCITATORY AMINO ACID TRANSPORTER GLT-6-RELATED"/>
    <property type="match status" value="1"/>
</dbReference>
<dbReference type="SUPFAM" id="SSF118215">
    <property type="entry name" value="Proton glutamate symport protein"/>
    <property type="match status" value="1"/>
</dbReference>
<evidence type="ECO:0000256" key="7">
    <source>
        <dbReference type="RuleBase" id="RU361216"/>
    </source>
</evidence>
<dbReference type="PRINTS" id="PR00173">
    <property type="entry name" value="EDTRNSPORT"/>
</dbReference>
<evidence type="ECO:0000256" key="1">
    <source>
        <dbReference type="ARBA" id="ARBA00004141"/>
    </source>
</evidence>
<dbReference type="EMBL" id="OE840765">
    <property type="protein sequence ID" value="CAD7592473.1"/>
    <property type="molecule type" value="Genomic_DNA"/>
</dbReference>
<dbReference type="GO" id="GO:0005886">
    <property type="term" value="C:plasma membrane"/>
    <property type="evidence" value="ECO:0007669"/>
    <property type="project" value="TreeGrafter"/>
</dbReference>
<keyword evidence="3 7" id="KW-0813">Transport</keyword>
<comment type="similarity">
    <text evidence="2 7">Belongs to the dicarboxylate/amino acid:cation symporter (DAACS) (TC 2.A.23) family.</text>
</comment>
<protein>
    <recommendedName>
        <fullName evidence="7">Amino acid transporter</fullName>
    </recommendedName>
</protein>
<evidence type="ECO:0000256" key="5">
    <source>
        <dbReference type="ARBA" id="ARBA00022989"/>
    </source>
</evidence>
<dbReference type="InterPro" id="IPR036458">
    <property type="entry name" value="Na:dicarbo_symporter_sf"/>
</dbReference>
<dbReference type="AlphaFoldDB" id="A0A7R9PLH0"/>
<keyword evidence="7" id="KW-0769">Symport</keyword>
<evidence type="ECO:0000256" key="4">
    <source>
        <dbReference type="ARBA" id="ARBA00022692"/>
    </source>
</evidence>
<keyword evidence="6 7" id="KW-0472">Membrane</keyword>
<sequence>MSSLGAQVHDSLAAVGRAITGLNNKGNRDDQQTDGQDASEIGSGGEDDDKQAVIPVPEPKTPSVQPSIVYQISSWKPSHHQSMFLEPWPLSKYVPGTMVSIKACSWNHGHYQIYRNYHSLGEAYTHMEKLTITWRSLHSHIGFNEYRAIFTVGSLCYDRPYPDYPFPGTVGETSSNQLTRTTPRYRKTAPSIVPHHLKKSGFVLPSFTLPVPNATCFPKWLRNLQVDNCIKTLTLRPWFVQVLTWMKQNLLLMLTIASVLVGVAIGFLGRLARLSDGSIMLVSFPGEILMRLLKMFILPLIISSLVSGTITLPTPSYSYLTLLRTDCKDPDIRIITSLDSGNVQIIIYSLSVLSGDKTAPEWNR</sequence>
<dbReference type="GO" id="GO:0098712">
    <property type="term" value="P:L-glutamate import across plasma membrane"/>
    <property type="evidence" value="ECO:0007669"/>
    <property type="project" value="TreeGrafter"/>
</dbReference>
<dbReference type="PANTHER" id="PTHR11958">
    <property type="entry name" value="SODIUM/DICARBOXYLATE SYMPORTER-RELATED"/>
    <property type="match status" value="1"/>
</dbReference>
<feature type="region of interest" description="Disordered" evidence="8">
    <location>
        <begin position="21"/>
        <end position="64"/>
    </location>
</feature>
<dbReference type="GO" id="GO:0015501">
    <property type="term" value="F:glutamate:sodium symporter activity"/>
    <property type="evidence" value="ECO:0007669"/>
    <property type="project" value="TreeGrafter"/>
</dbReference>
<dbReference type="InterPro" id="IPR001991">
    <property type="entry name" value="Na-dicarboxylate_symporter"/>
</dbReference>
<evidence type="ECO:0000256" key="3">
    <source>
        <dbReference type="ARBA" id="ARBA00022448"/>
    </source>
</evidence>
<evidence type="ECO:0000256" key="2">
    <source>
        <dbReference type="ARBA" id="ARBA00006148"/>
    </source>
</evidence>
<dbReference type="GO" id="GO:0070778">
    <property type="term" value="P:L-aspartate transmembrane transport"/>
    <property type="evidence" value="ECO:0007669"/>
    <property type="project" value="TreeGrafter"/>
</dbReference>
<comment type="subcellular location">
    <subcellularLocation>
        <location evidence="1 7">Membrane</location>
        <topology evidence="1 7">Multi-pass membrane protein</topology>
    </subcellularLocation>
</comment>